<name>A0A183N9D2_9TREM</name>
<protein>
    <submittedName>
        <fullName evidence="1">Uncharacterized protein</fullName>
    </submittedName>
</protein>
<reference evidence="1 2" key="1">
    <citation type="submission" date="2018-11" db="EMBL/GenBank/DDBJ databases">
        <authorList>
            <consortium name="Pathogen Informatics"/>
        </authorList>
    </citation>
    <scope>NUCLEOTIDE SEQUENCE [LARGE SCALE GENOMIC DNA]</scope>
    <source>
        <strain evidence="1 2">Zambia</strain>
    </source>
</reference>
<evidence type="ECO:0000313" key="1">
    <source>
        <dbReference type="EMBL" id="VDP53197.1"/>
    </source>
</evidence>
<sequence>MRISNYIMTVLNGFEQSNTHHRQCLIPFMERKKLMQQSISNNNDNCNQYDATSRWNKARCALIEQREKSIANLIAPKIDGRIKMIMS</sequence>
<proteinExistence type="predicted"/>
<accession>A0A183N9D2</accession>
<dbReference type="Proteomes" id="UP000277204">
    <property type="component" value="Unassembled WGS sequence"/>
</dbReference>
<dbReference type="AlphaFoldDB" id="A0A183N9D2"/>
<gene>
    <name evidence="1" type="ORF">SMRZ_LOCUS24907</name>
</gene>
<keyword evidence="2" id="KW-1185">Reference proteome</keyword>
<dbReference type="STRING" id="48269.A0A183N9D2"/>
<organism evidence="1 2">
    <name type="scientific">Schistosoma margrebowiei</name>
    <dbReference type="NCBI Taxonomy" id="48269"/>
    <lineage>
        <taxon>Eukaryota</taxon>
        <taxon>Metazoa</taxon>
        <taxon>Spiralia</taxon>
        <taxon>Lophotrochozoa</taxon>
        <taxon>Platyhelminthes</taxon>
        <taxon>Trematoda</taxon>
        <taxon>Digenea</taxon>
        <taxon>Strigeidida</taxon>
        <taxon>Schistosomatoidea</taxon>
        <taxon>Schistosomatidae</taxon>
        <taxon>Schistosoma</taxon>
    </lineage>
</organism>
<evidence type="ECO:0000313" key="2">
    <source>
        <dbReference type="Proteomes" id="UP000277204"/>
    </source>
</evidence>
<dbReference type="EMBL" id="UZAI01020788">
    <property type="protein sequence ID" value="VDP53197.1"/>
    <property type="molecule type" value="Genomic_DNA"/>
</dbReference>